<evidence type="ECO:0000313" key="3">
    <source>
        <dbReference type="Proteomes" id="UP000886786"/>
    </source>
</evidence>
<comment type="caution">
    <text evidence="2">The sequence shown here is derived from an EMBL/GenBank/DDBJ whole genome shotgun (WGS) entry which is preliminary data.</text>
</comment>
<keyword evidence="1" id="KW-0472">Membrane</keyword>
<gene>
    <name evidence="2" type="ORF">IAB27_07025</name>
</gene>
<feature type="transmembrane region" description="Helical" evidence="1">
    <location>
        <begin position="57"/>
        <end position="87"/>
    </location>
</feature>
<dbReference type="AlphaFoldDB" id="A0A9D1CZ74"/>
<name>A0A9D1CZ74_9FIRM</name>
<reference evidence="2" key="2">
    <citation type="journal article" date="2021" name="PeerJ">
        <title>Extensive microbial diversity within the chicken gut microbiome revealed by metagenomics and culture.</title>
        <authorList>
            <person name="Gilroy R."/>
            <person name="Ravi A."/>
            <person name="Getino M."/>
            <person name="Pursley I."/>
            <person name="Horton D.L."/>
            <person name="Alikhan N.F."/>
            <person name="Baker D."/>
            <person name="Gharbi K."/>
            <person name="Hall N."/>
            <person name="Watson M."/>
            <person name="Adriaenssens E.M."/>
            <person name="Foster-Nyarko E."/>
            <person name="Jarju S."/>
            <person name="Secka A."/>
            <person name="Antonio M."/>
            <person name="Oren A."/>
            <person name="Chaudhuri R.R."/>
            <person name="La Ragione R."/>
            <person name="Hildebrand F."/>
            <person name="Pallen M.J."/>
        </authorList>
    </citation>
    <scope>NUCLEOTIDE SEQUENCE</scope>
    <source>
        <strain evidence="2">CHK147-3167</strain>
    </source>
</reference>
<accession>A0A9D1CZ74</accession>
<feature type="transmembrane region" description="Helical" evidence="1">
    <location>
        <begin position="99"/>
        <end position="124"/>
    </location>
</feature>
<reference evidence="2" key="1">
    <citation type="submission" date="2020-10" db="EMBL/GenBank/DDBJ databases">
        <authorList>
            <person name="Gilroy R."/>
        </authorList>
    </citation>
    <scope>NUCLEOTIDE SEQUENCE</scope>
    <source>
        <strain evidence="2">CHK147-3167</strain>
    </source>
</reference>
<organism evidence="2 3">
    <name type="scientific">Candidatus Coprosoma intestinipullorum</name>
    <dbReference type="NCBI Taxonomy" id="2840752"/>
    <lineage>
        <taxon>Bacteria</taxon>
        <taxon>Bacillati</taxon>
        <taxon>Bacillota</taxon>
        <taxon>Bacillota incertae sedis</taxon>
        <taxon>Candidatus Coprosoma</taxon>
    </lineage>
</organism>
<keyword evidence="1" id="KW-0812">Transmembrane</keyword>
<proteinExistence type="predicted"/>
<protein>
    <submittedName>
        <fullName evidence="2">Uncharacterized protein</fullName>
    </submittedName>
</protein>
<keyword evidence="1" id="KW-1133">Transmembrane helix</keyword>
<evidence type="ECO:0000256" key="1">
    <source>
        <dbReference type="SAM" id="Phobius"/>
    </source>
</evidence>
<dbReference type="EMBL" id="DVFV01000122">
    <property type="protein sequence ID" value="HIQ91354.1"/>
    <property type="molecule type" value="Genomic_DNA"/>
</dbReference>
<dbReference type="Proteomes" id="UP000886786">
    <property type="component" value="Unassembled WGS sequence"/>
</dbReference>
<sequence>MLEEDRCKKCGAKLVHGQCFNCKDLKVIEKGYIMVIDKDDQRIYNKRFEVMYNNKDFIWSFVLGLMYASFSGHIIIGVCGALIDVLLVWLFSIIMKADIFITIVFAGCFLIFRIICGLVLNVVCIQVDQTRINKIKVKYRKGYKRVLKNHNPDGKIYLVSTLILFVFLLCGLFWFELS</sequence>
<feature type="transmembrane region" description="Helical" evidence="1">
    <location>
        <begin position="156"/>
        <end position="175"/>
    </location>
</feature>
<evidence type="ECO:0000313" key="2">
    <source>
        <dbReference type="EMBL" id="HIQ91354.1"/>
    </source>
</evidence>